<evidence type="ECO:0000313" key="1">
    <source>
        <dbReference type="EMBL" id="AYV81391.1"/>
    </source>
</evidence>
<proteinExistence type="predicted"/>
<dbReference type="EMBL" id="MK072273">
    <property type="protein sequence ID" value="AYV81391.1"/>
    <property type="molecule type" value="Genomic_DNA"/>
</dbReference>
<gene>
    <name evidence="1" type="ORF">Harvfovirus31_7</name>
</gene>
<sequence>MIYVITETDCFVYRDDQTVTTTVIDVVTDKELAERIMKKRAEEIIKENNSGLIEGESDEELFFSSTDSKNMCEISQSITHEYRCKHEVDIQNFIVEIHERPAIKN</sequence>
<accession>A0A3G5A579</accession>
<organism evidence="1">
    <name type="scientific">Harvfovirus sp</name>
    <dbReference type="NCBI Taxonomy" id="2487768"/>
    <lineage>
        <taxon>Viruses</taxon>
        <taxon>Varidnaviria</taxon>
        <taxon>Bamfordvirae</taxon>
        <taxon>Nucleocytoviricota</taxon>
        <taxon>Megaviricetes</taxon>
        <taxon>Imitervirales</taxon>
        <taxon>Mimiviridae</taxon>
        <taxon>Klosneuvirinae</taxon>
    </lineage>
</organism>
<protein>
    <submittedName>
        <fullName evidence="1">Uncharacterized protein</fullName>
    </submittedName>
</protein>
<reference evidence="1" key="1">
    <citation type="submission" date="2018-10" db="EMBL/GenBank/DDBJ databases">
        <title>Hidden diversity of soil giant viruses.</title>
        <authorList>
            <person name="Schulz F."/>
            <person name="Alteio L."/>
            <person name="Goudeau D."/>
            <person name="Ryan E.M."/>
            <person name="Malmstrom R.R."/>
            <person name="Blanchard J."/>
            <person name="Woyke T."/>
        </authorList>
    </citation>
    <scope>NUCLEOTIDE SEQUENCE</scope>
    <source>
        <strain evidence="1">HAV1</strain>
    </source>
</reference>
<name>A0A3G5A579_9VIRU</name>